<evidence type="ECO:0000256" key="7">
    <source>
        <dbReference type="ARBA" id="ARBA00023136"/>
    </source>
</evidence>
<keyword evidence="5" id="KW-0862">Zinc</keyword>
<evidence type="ECO:0000256" key="8">
    <source>
        <dbReference type="ARBA" id="ARBA00061072"/>
    </source>
</evidence>
<evidence type="ECO:0000256" key="1">
    <source>
        <dbReference type="ARBA" id="ARBA00004141"/>
    </source>
</evidence>
<protein>
    <submittedName>
        <fullName evidence="12">NEP1-interacting protein-like 1 isoform X1</fullName>
    </submittedName>
</protein>
<evidence type="ECO:0000313" key="13">
    <source>
        <dbReference type="Proteomes" id="UP000275267"/>
    </source>
</evidence>
<evidence type="ECO:0000256" key="9">
    <source>
        <dbReference type="PROSITE-ProRule" id="PRU00175"/>
    </source>
</evidence>
<feature type="domain" description="RING-type" evidence="11">
    <location>
        <begin position="307"/>
        <end position="349"/>
    </location>
</feature>
<name>A0A3L6TH39_PANMI</name>
<dbReference type="Proteomes" id="UP000275267">
    <property type="component" value="Unassembled WGS sequence"/>
</dbReference>
<evidence type="ECO:0000256" key="4">
    <source>
        <dbReference type="ARBA" id="ARBA00022771"/>
    </source>
</evidence>
<gene>
    <name evidence="12" type="ORF">C2845_PM01G20480</name>
</gene>
<dbReference type="PANTHER" id="PTHR46151">
    <property type="entry name" value="NEP1-INTERACTING PROTEIN-LIKE 2"/>
    <property type="match status" value="1"/>
</dbReference>
<proteinExistence type="inferred from homology"/>
<keyword evidence="4 9" id="KW-0863">Zinc-finger</keyword>
<keyword evidence="6" id="KW-1133">Transmembrane helix</keyword>
<dbReference type="GO" id="GO:0008270">
    <property type="term" value="F:zinc ion binding"/>
    <property type="evidence" value="ECO:0007669"/>
    <property type="project" value="UniProtKB-KW"/>
</dbReference>
<dbReference type="STRING" id="4540.A0A3L6TH39"/>
<feature type="region of interest" description="Disordered" evidence="10">
    <location>
        <begin position="1"/>
        <end position="59"/>
    </location>
</feature>
<dbReference type="PROSITE" id="PS50089">
    <property type="entry name" value="ZF_RING_2"/>
    <property type="match status" value="1"/>
</dbReference>
<accession>A0A3L6TH39</accession>
<evidence type="ECO:0000256" key="2">
    <source>
        <dbReference type="ARBA" id="ARBA00022692"/>
    </source>
</evidence>
<dbReference type="PANTHER" id="PTHR46151:SF7">
    <property type="entry name" value="NEP1-INTERACTING PROTEIN 1"/>
    <property type="match status" value="1"/>
</dbReference>
<evidence type="ECO:0000256" key="10">
    <source>
        <dbReference type="SAM" id="MobiDB-lite"/>
    </source>
</evidence>
<dbReference type="OrthoDB" id="8062037at2759"/>
<dbReference type="GO" id="GO:0016020">
    <property type="term" value="C:membrane"/>
    <property type="evidence" value="ECO:0007669"/>
    <property type="project" value="UniProtKB-SubCell"/>
</dbReference>
<sequence>MEKCGVLAWSSNAEPLQMRETERKSRRRRRPSEMNEKRSHGLTEEKNIEADRAEPGGTGTDGLVAATECGCKHGDAAGQKRLADKAAPASAPLASARGVSPHARSCCRFGVSSVFFFFFFVPPGRMDLPPSPSSTPEPCQWAGAGLGSAAGGLAGRVLCVVATCVFAAVGSLIGAVTGSMIGLATESGVLRGAGIGAISGAVFSIEVAEASRDLWHSGDSGIWTVLYMVDIISSLLSGRLVREKVGPAVQSAVQSQISAISSPFAETSDLFETGGGRGLPADAVRRLPAMEIAADSDVDAAGEALCCSVCLQDFRVGDPARRLPGCRHVFHVPCIDCWLLRHGSCPLCRRDI</sequence>
<evidence type="ECO:0000313" key="12">
    <source>
        <dbReference type="EMBL" id="RLN38775.1"/>
    </source>
</evidence>
<keyword evidence="13" id="KW-1185">Reference proteome</keyword>
<keyword evidence="7" id="KW-0472">Membrane</keyword>
<dbReference type="FunFam" id="3.30.40.10:FF:000505">
    <property type="entry name" value="NEP1-interacting protein-like 1"/>
    <property type="match status" value="1"/>
</dbReference>
<reference evidence="13" key="1">
    <citation type="journal article" date="2019" name="Nat. Commun.">
        <title>The genome of broomcorn millet.</title>
        <authorList>
            <person name="Zou C."/>
            <person name="Miki D."/>
            <person name="Li D."/>
            <person name="Tang Q."/>
            <person name="Xiao L."/>
            <person name="Rajput S."/>
            <person name="Deng P."/>
            <person name="Jia W."/>
            <person name="Huang R."/>
            <person name="Zhang M."/>
            <person name="Sun Y."/>
            <person name="Hu J."/>
            <person name="Fu X."/>
            <person name="Schnable P.S."/>
            <person name="Li F."/>
            <person name="Zhang H."/>
            <person name="Feng B."/>
            <person name="Zhu X."/>
            <person name="Liu R."/>
            <person name="Schnable J.C."/>
            <person name="Zhu J.-K."/>
            <person name="Zhang H."/>
        </authorList>
    </citation>
    <scope>NUCLEOTIDE SEQUENCE [LARGE SCALE GENOMIC DNA]</scope>
</reference>
<keyword evidence="2" id="KW-0812">Transmembrane</keyword>
<keyword evidence="3" id="KW-0479">Metal-binding</keyword>
<evidence type="ECO:0000259" key="11">
    <source>
        <dbReference type="PROSITE" id="PS50089"/>
    </source>
</evidence>
<comment type="subcellular location">
    <subcellularLocation>
        <location evidence="1">Membrane</location>
        <topology evidence="1">Multi-pass membrane protein</topology>
    </subcellularLocation>
</comment>
<feature type="compositionally biased region" description="Basic and acidic residues" evidence="10">
    <location>
        <begin position="31"/>
        <end position="54"/>
    </location>
</feature>
<organism evidence="12 13">
    <name type="scientific">Panicum miliaceum</name>
    <name type="common">Proso millet</name>
    <name type="synonym">Broomcorn millet</name>
    <dbReference type="NCBI Taxonomy" id="4540"/>
    <lineage>
        <taxon>Eukaryota</taxon>
        <taxon>Viridiplantae</taxon>
        <taxon>Streptophyta</taxon>
        <taxon>Embryophyta</taxon>
        <taxon>Tracheophyta</taxon>
        <taxon>Spermatophyta</taxon>
        <taxon>Magnoliopsida</taxon>
        <taxon>Liliopsida</taxon>
        <taxon>Poales</taxon>
        <taxon>Poaceae</taxon>
        <taxon>PACMAD clade</taxon>
        <taxon>Panicoideae</taxon>
        <taxon>Panicodae</taxon>
        <taxon>Paniceae</taxon>
        <taxon>Panicinae</taxon>
        <taxon>Panicum</taxon>
        <taxon>Panicum sect. Panicum</taxon>
    </lineage>
</organism>
<dbReference type="EMBL" id="PQIB02000001">
    <property type="protein sequence ID" value="RLN38775.1"/>
    <property type="molecule type" value="Genomic_DNA"/>
</dbReference>
<comment type="similarity">
    <text evidence="8">Belongs to the RING-type zinc finger family. NIP subfamily.</text>
</comment>
<evidence type="ECO:0000256" key="3">
    <source>
        <dbReference type="ARBA" id="ARBA00022723"/>
    </source>
</evidence>
<evidence type="ECO:0000256" key="5">
    <source>
        <dbReference type="ARBA" id="ARBA00022833"/>
    </source>
</evidence>
<evidence type="ECO:0000256" key="6">
    <source>
        <dbReference type="ARBA" id="ARBA00022989"/>
    </source>
</evidence>
<dbReference type="Gene3D" id="3.30.40.10">
    <property type="entry name" value="Zinc/RING finger domain, C3HC4 (zinc finger)"/>
    <property type="match status" value="1"/>
</dbReference>
<dbReference type="InterPro" id="IPR001841">
    <property type="entry name" value="Znf_RING"/>
</dbReference>
<dbReference type="Pfam" id="PF13639">
    <property type="entry name" value="zf-RING_2"/>
    <property type="match status" value="1"/>
</dbReference>
<dbReference type="SUPFAM" id="SSF57850">
    <property type="entry name" value="RING/U-box"/>
    <property type="match status" value="1"/>
</dbReference>
<dbReference type="AlphaFoldDB" id="A0A3L6TH39"/>
<dbReference type="SMART" id="SM00184">
    <property type="entry name" value="RING"/>
    <property type="match status" value="1"/>
</dbReference>
<comment type="caution">
    <text evidence="12">The sequence shown here is derived from an EMBL/GenBank/DDBJ whole genome shotgun (WGS) entry which is preliminary data.</text>
</comment>
<dbReference type="InterPro" id="IPR013083">
    <property type="entry name" value="Znf_RING/FYVE/PHD"/>
</dbReference>